<reference evidence="1 3" key="1">
    <citation type="journal article" date="2013" name="Front. Microbiol.">
        <title>Comparative genomic analyses of the cyanobacterium, Lyngbya aestuarii BL J, a powerful hydrogen producer.</title>
        <authorList>
            <person name="Kothari A."/>
            <person name="Vaughn M."/>
            <person name="Garcia-Pichel F."/>
        </authorList>
    </citation>
    <scope>NUCLEOTIDE SEQUENCE [LARGE SCALE GENOMIC DNA]</scope>
    <source>
        <strain evidence="1 3">BL J</strain>
    </source>
</reference>
<dbReference type="Proteomes" id="UP000017127">
    <property type="component" value="Unassembled WGS sequence"/>
</dbReference>
<dbReference type="AlphaFoldDB" id="U7QBG5"/>
<accession>U7QBG5</accession>
<evidence type="ECO:0000313" key="1">
    <source>
        <dbReference type="EMBL" id="ERT04071.1"/>
    </source>
</evidence>
<proteinExistence type="predicted"/>
<protein>
    <submittedName>
        <fullName evidence="1">Uncharacterized protein</fullName>
    </submittedName>
</protein>
<comment type="caution">
    <text evidence="1">The sequence shown here is derived from an EMBL/GenBank/DDBJ whole genome shotgun (WGS) entry which is preliminary data.</text>
</comment>
<organism evidence="1 3">
    <name type="scientific">Lyngbya aestuarii BL J</name>
    <dbReference type="NCBI Taxonomy" id="1348334"/>
    <lineage>
        <taxon>Bacteria</taxon>
        <taxon>Bacillati</taxon>
        <taxon>Cyanobacteriota</taxon>
        <taxon>Cyanophyceae</taxon>
        <taxon>Oscillatoriophycideae</taxon>
        <taxon>Oscillatoriales</taxon>
        <taxon>Microcoleaceae</taxon>
        <taxon>Lyngbya</taxon>
    </lineage>
</organism>
<keyword evidence="3" id="KW-1185">Reference proteome</keyword>
<evidence type="ECO:0000313" key="3">
    <source>
        <dbReference type="Proteomes" id="UP000017127"/>
    </source>
</evidence>
<sequence length="38" mass="4518">MQKLQNPIKVRHFKDDLMKSNKNYYSLLVAVCRYCNGV</sequence>
<dbReference type="EMBL" id="AUZM01000021">
    <property type="protein sequence ID" value="ERT07494.1"/>
    <property type="molecule type" value="Genomic_DNA"/>
</dbReference>
<dbReference type="EMBL" id="AUZM01000126">
    <property type="protein sequence ID" value="ERT04071.1"/>
    <property type="molecule type" value="Genomic_DNA"/>
</dbReference>
<name>U7QBG5_9CYAN</name>
<evidence type="ECO:0000313" key="2">
    <source>
        <dbReference type="EMBL" id="ERT07494.1"/>
    </source>
</evidence>
<gene>
    <name evidence="2" type="ORF">M595_2503</name>
    <name evidence="1" type="ORF">M595_5987</name>
</gene>